<protein>
    <submittedName>
        <fullName evidence="1">Uncharacterized protein</fullName>
    </submittedName>
</protein>
<dbReference type="EMBL" id="OX596087">
    <property type="protein sequence ID" value="CAN0419565.1"/>
    <property type="molecule type" value="Genomic_DNA"/>
</dbReference>
<reference evidence="1" key="2">
    <citation type="submission" date="2025-03" db="EMBL/GenBank/DDBJ databases">
        <authorList>
            <consortium name="ELIXIR-Norway"/>
            <consortium name="Elixir Norway"/>
        </authorList>
    </citation>
    <scope>NUCLEOTIDE SEQUENCE</scope>
</reference>
<name>A0AC59ZGU8_RANTA</name>
<proteinExistence type="predicted"/>
<gene>
    <name evidence="1" type="ORF">MRATA1EN22A_LOCUS18211</name>
</gene>
<accession>A0AC59ZGU8</accession>
<dbReference type="Proteomes" id="UP001162501">
    <property type="component" value="Chromosome 3"/>
</dbReference>
<reference evidence="1" key="1">
    <citation type="submission" date="2023-05" db="EMBL/GenBank/DDBJ databases">
        <authorList>
            <consortium name="ELIXIR-Norway"/>
        </authorList>
    </citation>
    <scope>NUCLEOTIDE SEQUENCE</scope>
</reference>
<evidence type="ECO:0000313" key="1">
    <source>
        <dbReference type="EMBL" id="CAN0419565.1"/>
    </source>
</evidence>
<organism evidence="1 2">
    <name type="scientific">Rangifer tarandus platyrhynchus</name>
    <name type="common">Svalbard reindeer</name>
    <dbReference type="NCBI Taxonomy" id="3082113"/>
    <lineage>
        <taxon>Eukaryota</taxon>
        <taxon>Metazoa</taxon>
        <taxon>Chordata</taxon>
        <taxon>Craniata</taxon>
        <taxon>Vertebrata</taxon>
        <taxon>Euteleostomi</taxon>
        <taxon>Mammalia</taxon>
        <taxon>Eutheria</taxon>
        <taxon>Laurasiatheria</taxon>
        <taxon>Artiodactyla</taxon>
        <taxon>Ruminantia</taxon>
        <taxon>Pecora</taxon>
        <taxon>Cervidae</taxon>
        <taxon>Odocoileinae</taxon>
        <taxon>Rangifer</taxon>
    </lineage>
</organism>
<sequence>MEGLKRRVTTLGPGNPRGLWAGSKWYCWATPDALPPDLTLHCGSAHSMALPPLTLMPCLLLVFPPLTLLSASQSLQLPQRVAFPSISPSSPSFHSPDSAVSNPGLLPACSHLPDPPAALSAPCVPMFLSVKWDENVFSLTMRNVSLIFHTSDLAHEAQLKGIFSKLKVRPKCPSARRRGVWPITPTQDAASFLECQLPTLLGDTPNARACQISAVRAAALSL</sequence>
<evidence type="ECO:0000313" key="2">
    <source>
        <dbReference type="Proteomes" id="UP001162501"/>
    </source>
</evidence>